<evidence type="ECO:0000313" key="1">
    <source>
        <dbReference type="EMBL" id="JAH69615.1"/>
    </source>
</evidence>
<dbReference type="AlphaFoldDB" id="A0A0E9UWN7"/>
<name>A0A0E9UWN7_ANGAN</name>
<reference evidence="1" key="1">
    <citation type="submission" date="2014-11" db="EMBL/GenBank/DDBJ databases">
        <authorList>
            <person name="Amaro Gonzalez C."/>
        </authorList>
    </citation>
    <scope>NUCLEOTIDE SEQUENCE</scope>
</reference>
<organism evidence="1">
    <name type="scientific">Anguilla anguilla</name>
    <name type="common">European freshwater eel</name>
    <name type="synonym">Muraena anguilla</name>
    <dbReference type="NCBI Taxonomy" id="7936"/>
    <lineage>
        <taxon>Eukaryota</taxon>
        <taxon>Metazoa</taxon>
        <taxon>Chordata</taxon>
        <taxon>Craniata</taxon>
        <taxon>Vertebrata</taxon>
        <taxon>Euteleostomi</taxon>
        <taxon>Actinopterygii</taxon>
        <taxon>Neopterygii</taxon>
        <taxon>Teleostei</taxon>
        <taxon>Anguilliformes</taxon>
        <taxon>Anguillidae</taxon>
        <taxon>Anguilla</taxon>
    </lineage>
</organism>
<dbReference type="EMBL" id="GBXM01038962">
    <property type="protein sequence ID" value="JAH69615.1"/>
    <property type="molecule type" value="Transcribed_RNA"/>
</dbReference>
<sequence length="17" mass="2070">MGYYWKKDVQTASREAH</sequence>
<accession>A0A0E9UWN7</accession>
<proteinExistence type="predicted"/>
<protein>
    <submittedName>
        <fullName evidence="1">Uncharacterized protein</fullName>
    </submittedName>
</protein>
<reference evidence="1" key="2">
    <citation type="journal article" date="2015" name="Fish Shellfish Immunol.">
        <title>Early steps in the European eel (Anguilla anguilla)-Vibrio vulnificus interaction in the gills: Role of the RtxA13 toxin.</title>
        <authorList>
            <person name="Callol A."/>
            <person name="Pajuelo D."/>
            <person name="Ebbesson L."/>
            <person name="Teles M."/>
            <person name="MacKenzie S."/>
            <person name="Amaro C."/>
        </authorList>
    </citation>
    <scope>NUCLEOTIDE SEQUENCE</scope>
</reference>